<sequence>MHPMLREKMLKVCQQKIEKKGEGVNVSFYAFFANKNDNPERLMEAATWWIQTHKLDHFEKATKILTLVSEDVFVPLCIDT</sequence>
<dbReference type="InterPro" id="IPR045448">
    <property type="entry name" value="DUF6500"/>
</dbReference>
<dbReference type="GeneID" id="35871257"/>
<evidence type="ECO:0000313" key="2">
    <source>
        <dbReference type="Proteomes" id="UP000182692"/>
    </source>
</evidence>
<dbReference type="STRING" id="1121869.SAMN03084138_02162"/>
<evidence type="ECO:0008006" key="3">
    <source>
        <dbReference type="Google" id="ProtNLM"/>
    </source>
</evidence>
<accession>A0A1I5Q8I8</accession>
<organism evidence="1 2">
    <name type="scientific">Enterovibrio norvegicus DSM 15893</name>
    <dbReference type="NCBI Taxonomy" id="1121869"/>
    <lineage>
        <taxon>Bacteria</taxon>
        <taxon>Pseudomonadati</taxon>
        <taxon>Pseudomonadota</taxon>
        <taxon>Gammaproteobacteria</taxon>
        <taxon>Vibrionales</taxon>
        <taxon>Vibrionaceae</taxon>
        <taxon>Enterovibrio</taxon>
    </lineage>
</organism>
<protein>
    <recommendedName>
        <fullName evidence="3">Msl2237 protein</fullName>
    </recommendedName>
</protein>
<evidence type="ECO:0000313" key="1">
    <source>
        <dbReference type="EMBL" id="SFP42467.1"/>
    </source>
</evidence>
<gene>
    <name evidence="1" type="ORF">SAMN03084138_02162</name>
</gene>
<proteinExistence type="predicted"/>
<name>A0A1I5Q8I8_9GAMM</name>
<reference evidence="1 2" key="1">
    <citation type="submission" date="2016-10" db="EMBL/GenBank/DDBJ databases">
        <authorList>
            <person name="de Groot N.N."/>
        </authorList>
    </citation>
    <scope>NUCLEOTIDE SEQUENCE [LARGE SCALE GENOMIC DNA]</scope>
    <source>
        <strain evidence="1 2">DSM 15893</strain>
    </source>
</reference>
<dbReference type="Proteomes" id="UP000182692">
    <property type="component" value="Unassembled WGS sequence"/>
</dbReference>
<dbReference type="RefSeq" id="WP_017016480.1">
    <property type="nucleotide sequence ID" value="NZ_FOWR01000014.1"/>
</dbReference>
<dbReference type="AlphaFoldDB" id="A0A1I5Q8I8"/>
<dbReference type="OrthoDB" id="982400at2"/>
<dbReference type="Pfam" id="PF20110">
    <property type="entry name" value="DUF6500"/>
    <property type="match status" value="1"/>
</dbReference>
<dbReference type="EMBL" id="FOWR01000014">
    <property type="protein sequence ID" value="SFP42467.1"/>
    <property type="molecule type" value="Genomic_DNA"/>
</dbReference>